<accession>A0AAP0B8H8</accession>
<evidence type="ECO:0000256" key="3">
    <source>
        <dbReference type="SAM" id="SignalP"/>
    </source>
</evidence>
<dbReference type="Pfam" id="PF00657">
    <property type="entry name" value="Lipase_GDSL"/>
    <property type="match status" value="1"/>
</dbReference>
<dbReference type="GO" id="GO:0016298">
    <property type="term" value="F:lipase activity"/>
    <property type="evidence" value="ECO:0007669"/>
    <property type="project" value="TreeGrafter"/>
</dbReference>
<feature type="signal peptide" evidence="3">
    <location>
        <begin position="1"/>
        <end position="29"/>
    </location>
</feature>
<dbReference type="EMBL" id="JBBWWQ010000014">
    <property type="protein sequence ID" value="KAK8931452.1"/>
    <property type="molecule type" value="Genomic_DNA"/>
</dbReference>
<evidence type="ECO:0000256" key="2">
    <source>
        <dbReference type="ARBA" id="ARBA00022729"/>
    </source>
</evidence>
<dbReference type="InterPro" id="IPR036514">
    <property type="entry name" value="SGNH_hydro_sf"/>
</dbReference>
<gene>
    <name evidence="4" type="primary">GLIP5</name>
    <name evidence="4" type="ORF">KSP39_PZI016505</name>
</gene>
<reference evidence="4 5" key="1">
    <citation type="journal article" date="2022" name="Nat. Plants">
        <title>Genomes of leafy and leafless Platanthera orchids illuminate the evolution of mycoheterotrophy.</title>
        <authorList>
            <person name="Li M.H."/>
            <person name="Liu K.W."/>
            <person name="Li Z."/>
            <person name="Lu H.C."/>
            <person name="Ye Q.L."/>
            <person name="Zhang D."/>
            <person name="Wang J.Y."/>
            <person name="Li Y.F."/>
            <person name="Zhong Z.M."/>
            <person name="Liu X."/>
            <person name="Yu X."/>
            <person name="Liu D.K."/>
            <person name="Tu X.D."/>
            <person name="Liu B."/>
            <person name="Hao Y."/>
            <person name="Liao X.Y."/>
            <person name="Jiang Y.T."/>
            <person name="Sun W.H."/>
            <person name="Chen J."/>
            <person name="Chen Y.Q."/>
            <person name="Ai Y."/>
            <person name="Zhai J.W."/>
            <person name="Wu S.S."/>
            <person name="Zhou Z."/>
            <person name="Hsiao Y.Y."/>
            <person name="Wu W.L."/>
            <person name="Chen Y.Y."/>
            <person name="Lin Y.F."/>
            <person name="Hsu J.L."/>
            <person name="Li C.Y."/>
            <person name="Wang Z.W."/>
            <person name="Zhao X."/>
            <person name="Zhong W.Y."/>
            <person name="Ma X.K."/>
            <person name="Ma L."/>
            <person name="Huang J."/>
            <person name="Chen G.Z."/>
            <person name="Huang M.Z."/>
            <person name="Huang L."/>
            <person name="Peng D.H."/>
            <person name="Luo Y.B."/>
            <person name="Zou S.Q."/>
            <person name="Chen S.P."/>
            <person name="Lan S."/>
            <person name="Tsai W.C."/>
            <person name="Van de Peer Y."/>
            <person name="Liu Z.J."/>
        </authorList>
    </citation>
    <scope>NUCLEOTIDE SEQUENCE [LARGE SCALE GENOMIC DNA]</scope>
    <source>
        <strain evidence="4">Lor287</strain>
    </source>
</reference>
<sequence>MTPTPPPTLSTISQIFLFALLISFKSVASSPEKTTPSFFIFGDSTVDVGNNNYINTVPGNRVNYPPYGQNGFFQKPTGRFSDGRVIVDFIAEYAELPLIPPSKQPNANFNNGVNFAAGGAGVLPETYQGLVIDLRTQLKQFDAVLNSINAELGDTAAGELIAKSVFFISIGSNDYLSYLSSPKMLEAFTPEDLVGMVIGNLSEAIQQLYNKGARKFGALSIGPMGCCPALRAANPKADGGCFEDFSALALAHNNALSGVLLSFEFILKGFKYAFSSGFYRWQDEVMLNPSKFGFKDGTNACCGSGAYGGSYTCGINKEGGSYELCSTSEDFVWWDSYHGTEKTAKKIADALWDGPPEWVGPYNLKGLFSDYDERKVEDLVGTEETMGEFSF</sequence>
<comment type="similarity">
    <text evidence="1">Belongs to the 'GDSL' lipolytic enzyme family.</text>
</comment>
<dbReference type="PANTHER" id="PTHR45966">
    <property type="entry name" value="GDSL-LIKE LIPASE/ACYLHYDROLASE"/>
    <property type="match status" value="1"/>
</dbReference>
<dbReference type="Proteomes" id="UP001418222">
    <property type="component" value="Unassembled WGS sequence"/>
</dbReference>
<dbReference type="InterPro" id="IPR001087">
    <property type="entry name" value="GDSL"/>
</dbReference>
<protein>
    <submittedName>
        <fullName evidence="4">GDSL esterase/lipase 5</fullName>
    </submittedName>
</protein>
<dbReference type="Gene3D" id="3.40.50.1110">
    <property type="entry name" value="SGNH hydrolase"/>
    <property type="match status" value="1"/>
</dbReference>
<keyword evidence="5" id="KW-1185">Reference proteome</keyword>
<dbReference type="SUPFAM" id="SSF52266">
    <property type="entry name" value="SGNH hydrolase"/>
    <property type="match status" value="1"/>
</dbReference>
<keyword evidence="2 3" id="KW-0732">Signal</keyword>
<dbReference type="AlphaFoldDB" id="A0AAP0B8H8"/>
<comment type="caution">
    <text evidence="4">The sequence shown here is derived from an EMBL/GenBank/DDBJ whole genome shotgun (WGS) entry which is preliminary data.</text>
</comment>
<proteinExistence type="inferred from homology"/>
<evidence type="ECO:0000313" key="4">
    <source>
        <dbReference type="EMBL" id="KAK8931452.1"/>
    </source>
</evidence>
<dbReference type="PANTHER" id="PTHR45966:SF13">
    <property type="entry name" value="GDSL ESTERASE_LIPASE"/>
    <property type="match status" value="1"/>
</dbReference>
<organism evidence="4 5">
    <name type="scientific">Platanthera zijinensis</name>
    <dbReference type="NCBI Taxonomy" id="2320716"/>
    <lineage>
        <taxon>Eukaryota</taxon>
        <taxon>Viridiplantae</taxon>
        <taxon>Streptophyta</taxon>
        <taxon>Embryophyta</taxon>
        <taxon>Tracheophyta</taxon>
        <taxon>Spermatophyta</taxon>
        <taxon>Magnoliopsida</taxon>
        <taxon>Liliopsida</taxon>
        <taxon>Asparagales</taxon>
        <taxon>Orchidaceae</taxon>
        <taxon>Orchidoideae</taxon>
        <taxon>Orchideae</taxon>
        <taxon>Orchidinae</taxon>
        <taxon>Platanthera</taxon>
    </lineage>
</organism>
<evidence type="ECO:0000313" key="5">
    <source>
        <dbReference type="Proteomes" id="UP001418222"/>
    </source>
</evidence>
<evidence type="ECO:0000256" key="1">
    <source>
        <dbReference type="ARBA" id="ARBA00008668"/>
    </source>
</evidence>
<dbReference type="CDD" id="cd01837">
    <property type="entry name" value="SGNH_plant_lipase_like"/>
    <property type="match status" value="1"/>
</dbReference>
<name>A0AAP0B8H8_9ASPA</name>
<dbReference type="InterPro" id="IPR035669">
    <property type="entry name" value="SGNH_plant_lipase-like"/>
</dbReference>
<dbReference type="InterPro" id="IPR044552">
    <property type="entry name" value="GLIP1-5/GLL25"/>
</dbReference>
<feature type="chain" id="PRO_5043035613" evidence="3">
    <location>
        <begin position="30"/>
        <end position="391"/>
    </location>
</feature>